<name>A0A6J7B650_9ZZZZ</name>
<dbReference type="AlphaFoldDB" id="A0A6J7B650"/>
<organism evidence="1">
    <name type="scientific">freshwater metagenome</name>
    <dbReference type="NCBI Taxonomy" id="449393"/>
    <lineage>
        <taxon>unclassified sequences</taxon>
        <taxon>metagenomes</taxon>
        <taxon>ecological metagenomes</taxon>
    </lineage>
</organism>
<protein>
    <submittedName>
        <fullName evidence="1">Unannotated protein</fullName>
    </submittedName>
</protein>
<evidence type="ECO:0000313" key="1">
    <source>
        <dbReference type="EMBL" id="CAB4840996.1"/>
    </source>
</evidence>
<dbReference type="EMBL" id="CAFAZY010000026">
    <property type="protein sequence ID" value="CAB4840996.1"/>
    <property type="molecule type" value="Genomic_DNA"/>
</dbReference>
<accession>A0A6J7B650</accession>
<proteinExistence type="predicted"/>
<sequence length="64" mass="6756">MHKACASLTPSGTSIIAAEYAEAFCAYPPLATGVKTRRPEAVLPTTSMPGINGSFCGERYEFSV</sequence>
<gene>
    <name evidence="1" type="ORF">UFOPK3255_00336</name>
</gene>
<reference evidence="1" key="1">
    <citation type="submission" date="2020-05" db="EMBL/GenBank/DDBJ databases">
        <authorList>
            <person name="Chiriac C."/>
            <person name="Salcher M."/>
            <person name="Ghai R."/>
            <person name="Kavagutti S V."/>
        </authorList>
    </citation>
    <scope>NUCLEOTIDE SEQUENCE</scope>
</reference>